<keyword evidence="4 9" id="KW-0808">Transferase</keyword>
<evidence type="ECO:0000256" key="6">
    <source>
        <dbReference type="ARBA" id="ARBA00023136"/>
    </source>
</evidence>
<evidence type="ECO:0000313" key="10">
    <source>
        <dbReference type="Proteomes" id="UP000234789"/>
    </source>
</evidence>
<dbReference type="GO" id="GO:0000155">
    <property type="term" value="F:phosphorelay sensor kinase activity"/>
    <property type="evidence" value="ECO:0007669"/>
    <property type="project" value="InterPro"/>
</dbReference>
<dbReference type="Pfam" id="PF00672">
    <property type="entry name" value="HAMP"/>
    <property type="match status" value="1"/>
</dbReference>
<evidence type="ECO:0000313" key="9">
    <source>
        <dbReference type="EMBL" id="PLT44736.1"/>
    </source>
</evidence>
<keyword evidence="6 7" id="KW-0472">Membrane</keyword>
<dbReference type="EC" id="2.7.3.-" evidence="9"/>
<keyword evidence="7" id="KW-0812">Transmembrane</keyword>
<feature type="transmembrane region" description="Helical" evidence="7">
    <location>
        <begin position="281"/>
        <end position="304"/>
    </location>
</feature>
<dbReference type="InterPro" id="IPR036890">
    <property type="entry name" value="HATPase_C_sf"/>
</dbReference>
<gene>
    <name evidence="9" type="ORF">B8V81_3167</name>
</gene>
<dbReference type="Gene3D" id="6.10.340.10">
    <property type="match status" value="1"/>
</dbReference>
<evidence type="ECO:0000256" key="4">
    <source>
        <dbReference type="ARBA" id="ARBA00022679"/>
    </source>
</evidence>
<dbReference type="InterPro" id="IPR050640">
    <property type="entry name" value="Bact_2-comp_sensor_kinase"/>
</dbReference>
<dbReference type="SMART" id="SM00304">
    <property type="entry name" value="HAMP"/>
    <property type="match status" value="1"/>
</dbReference>
<dbReference type="Pfam" id="PF02518">
    <property type="entry name" value="HATPase_c"/>
    <property type="match status" value="1"/>
</dbReference>
<dbReference type="InterPro" id="IPR003594">
    <property type="entry name" value="HATPase_dom"/>
</dbReference>
<dbReference type="GO" id="GO:0005886">
    <property type="term" value="C:plasma membrane"/>
    <property type="evidence" value="ECO:0007669"/>
    <property type="project" value="UniProtKB-SubCell"/>
</dbReference>
<dbReference type="PROSITE" id="PS50885">
    <property type="entry name" value="HAMP"/>
    <property type="match status" value="1"/>
</dbReference>
<dbReference type="SUPFAM" id="SSF55874">
    <property type="entry name" value="ATPase domain of HSP90 chaperone/DNA topoisomerase II/histidine kinase"/>
    <property type="match status" value="1"/>
</dbReference>
<keyword evidence="3" id="KW-0597">Phosphoprotein</keyword>
<protein>
    <submittedName>
        <fullName evidence="9">Autolysin sensor kinase</fullName>
        <ecNumber evidence="9">2.7.3.-</ecNumber>
    </submittedName>
</protein>
<dbReference type="PANTHER" id="PTHR34220:SF7">
    <property type="entry name" value="SENSOR HISTIDINE KINASE YPDA"/>
    <property type="match status" value="1"/>
</dbReference>
<feature type="transmembrane region" description="Helical" evidence="7">
    <location>
        <begin position="20"/>
        <end position="39"/>
    </location>
</feature>
<evidence type="ECO:0000259" key="8">
    <source>
        <dbReference type="PROSITE" id="PS50885"/>
    </source>
</evidence>
<name>A0A2N5N332_9BACL</name>
<keyword evidence="2" id="KW-1003">Cell membrane</keyword>
<dbReference type="SUPFAM" id="SSF158472">
    <property type="entry name" value="HAMP domain-like"/>
    <property type="match status" value="1"/>
</dbReference>
<evidence type="ECO:0000256" key="3">
    <source>
        <dbReference type="ARBA" id="ARBA00022553"/>
    </source>
</evidence>
<dbReference type="AlphaFoldDB" id="A0A2N5N332"/>
<organism evidence="9 10">
    <name type="scientific">Paenibacillus pasadenensis</name>
    <dbReference type="NCBI Taxonomy" id="217090"/>
    <lineage>
        <taxon>Bacteria</taxon>
        <taxon>Bacillati</taxon>
        <taxon>Bacillota</taxon>
        <taxon>Bacilli</taxon>
        <taxon>Bacillales</taxon>
        <taxon>Paenibacillaceae</taxon>
        <taxon>Paenibacillus</taxon>
    </lineage>
</organism>
<dbReference type="CDD" id="cd06225">
    <property type="entry name" value="HAMP"/>
    <property type="match status" value="1"/>
</dbReference>
<dbReference type="OrthoDB" id="9809348at2"/>
<dbReference type="EMBL" id="NFEZ01000004">
    <property type="protein sequence ID" value="PLT44736.1"/>
    <property type="molecule type" value="Genomic_DNA"/>
</dbReference>
<comment type="caution">
    <text evidence="9">The sequence shown here is derived from an EMBL/GenBank/DDBJ whole genome shotgun (WGS) entry which is preliminary data.</text>
</comment>
<dbReference type="Pfam" id="PF06580">
    <property type="entry name" value="His_kinase"/>
    <property type="match status" value="1"/>
</dbReference>
<comment type="subcellular location">
    <subcellularLocation>
        <location evidence="1">Cell membrane</location>
        <topology evidence="1">Multi-pass membrane protein</topology>
    </subcellularLocation>
</comment>
<dbReference type="InterPro" id="IPR010559">
    <property type="entry name" value="Sig_transdc_His_kin_internal"/>
</dbReference>
<keyword evidence="7" id="KW-1133">Transmembrane helix</keyword>
<evidence type="ECO:0000256" key="1">
    <source>
        <dbReference type="ARBA" id="ARBA00004651"/>
    </source>
</evidence>
<proteinExistence type="predicted"/>
<evidence type="ECO:0000256" key="2">
    <source>
        <dbReference type="ARBA" id="ARBA00022475"/>
    </source>
</evidence>
<keyword evidence="10" id="KW-1185">Reference proteome</keyword>
<evidence type="ECO:0000256" key="7">
    <source>
        <dbReference type="SAM" id="Phobius"/>
    </source>
</evidence>
<dbReference type="Proteomes" id="UP000234789">
    <property type="component" value="Unassembled WGS sequence"/>
</dbReference>
<evidence type="ECO:0000256" key="5">
    <source>
        <dbReference type="ARBA" id="ARBA00022777"/>
    </source>
</evidence>
<keyword evidence="5 9" id="KW-0418">Kinase</keyword>
<dbReference type="PANTHER" id="PTHR34220">
    <property type="entry name" value="SENSOR HISTIDINE KINASE YPDA"/>
    <property type="match status" value="1"/>
</dbReference>
<dbReference type="Gene3D" id="3.30.565.10">
    <property type="entry name" value="Histidine kinase-like ATPase, C-terminal domain"/>
    <property type="match status" value="1"/>
</dbReference>
<reference evidence="9 10" key="1">
    <citation type="submission" date="2017-05" db="EMBL/GenBank/DDBJ databases">
        <title>Functional genome analysis of Paenibacillus pasadenensis strain R16: insights on endophytic life style and antifungal activity.</title>
        <authorList>
            <person name="Passera A."/>
            <person name="Marcolungo L."/>
            <person name="Casati P."/>
            <person name="Brasca M."/>
            <person name="Quaglino F."/>
            <person name="Delledonne M."/>
        </authorList>
    </citation>
    <scope>NUCLEOTIDE SEQUENCE [LARGE SCALE GENOMIC DNA]</scope>
    <source>
        <strain evidence="9 10">R16</strain>
    </source>
</reference>
<dbReference type="InterPro" id="IPR003660">
    <property type="entry name" value="HAMP_dom"/>
</dbReference>
<sequence>MSGAKRKSYIPYSYKMMIPYLLLVLVTDALIGTISYRMLVESRTEIARTNIQAAMQQTRTNMHYQMEEIKRISDTLFGSVPFQRALQKRGDELQAYLTMLDEIVPKLQEPLQLFGNPLRIELYTTNPDLYEIEGDDPSTKIERSDYYVLSADRLRGSAWAEQAGAGDGSRWMQVESDAEHRQLSHLTRLLSYSDYQTAIGYIRITARLDDLLGRFDAFPVEKGMTLRLLDQPSGRTLYEKGDAHEADAPGHLTLSEAVPGSGYVIQAVVSQRYLQEDARRLGLVIVGVCSVSFAVMALIGFMVARLSGRKMRKIVTLVQSFQDGSLEKRIRFSGKDEFVQIADAFNTMAEHVKELISSVFAQGQKRKQAELEALQAQINPHFLYNTLSTISSLANMGETRQVTEMVKGLSRFYRLSLNEGRVLIPLGQELEQVQTYLDIQRVKYADAFTVHLDAEPDIGELRVMKLILQPFVENVFKHAWYGESIAIRITARRLGADLELKVIDNGVGMNAEALERLRSGTAGSAAAPAAAGLAGEPSEFAPAAAVRASGSAGAGGSYGIRNVDERIRLRYGERYGIEVGSVFGGGTTVRILLPAEGEWEDGIVREEKEEGR</sequence>
<feature type="domain" description="HAMP" evidence="8">
    <location>
        <begin position="305"/>
        <end position="357"/>
    </location>
</feature>
<dbReference type="RefSeq" id="WP_028597926.1">
    <property type="nucleotide sequence ID" value="NZ_BIMM01000087.1"/>
</dbReference>
<accession>A0A2N5N332</accession>